<protein>
    <recommendedName>
        <fullName evidence="2">BTB domain-containing protein</fullName>
    </recommendedName>
</protein>
<dbReference type="Pfam" id="PF00651">
    <property type="entry name" value="BTB"/>
    <property type="match status" value="1"/>
</dbReference>
<name>A0A4S4MWC3_9APHY</name>
<feature type="domain" description="BTB" evidence="2">
    <location>
        <begin position="17"/>
        <end position="97"/>
    </location>
</feature>
<sequence length="551" mass="60745">MSQTLAQAPFDGSNLKADIVLRTSDDVHFCSHKIILYFASSFFEQMFTLPPPESPPSPSAQDPDLADVLVTSDGVHLHIIPVSEDSQTIDHLLRLLYPIHEPPRLTELSVVDKCLEAAMKYEMDKATALLKASLTSLVHSSPLEVYSIACRLHLEVEAKLAAQTWRASVTNDQTVYMSPYDACTSATAHSVQEGSVTPCADKDCKHRNFKETAFGSSFVTEMRSITSGSLHRLLRYLRTGVETSFCSPTSGLEADSSPSPSLTPTSNSSCPSYPKPLELESFPADIALRSLDGALIYTHKILLAFASASCLLEKARDPKCPILKGIPVIDVDENQTTLEDLVQTFQPHAVHLNFTLNQACRVWVAAKKYGMTRAMDAARLSCREKLEEAPLPVYFTAVSHGWFDEARQAAQSIKRKPPSFLDSYVAEMEGVSAGALYRLHWYLHDYRKAVCDVYVLHNQLPLAAQRVFSVAGDVDAHLGHGDVPVIAGSILRRDWNRINGSPTWYYDGSGRHATAVVDMETLVNESLTVSHKVKDAVLNVCLKTDEDHVLA</sequence>
<dbReference type="InterPro" id="IPR000210">
    <property type="entry name" value="BTB/POZ_dom"/>
</dbReference>
<dbReference type="Gene3D" id="3.30.710.10">
    <property type="entry name" value="Potassium Channel Kv1.1, Chain A"/>
    <property type="match status" value="1"/>
</dbReference>
<organism evidence="3 4">
    <name type="scientific">Antrodiella citrinella</name>
    <dbReference type="NCBI Taxonomy" id="2447956"/>
    <lineage>
        <taxon>Eukaryota</taxon>
        <taxon>Fungi</taxon>
        <taxon>Dikarya</taxon>
        <taxon>Basidiomycota</taxon>
        <taxon>Agaricomycotina</taxon>
        <taxon>Agaricomycetes</taxon>
        <taxon>Polyporales</taxon>
        <taxon>Steccherinaceae</taxon>
        <taxon>Antrodiella</taxon>
    </lineage>
</organism>
<dbReference type="InterPro" id="IPR011333">
    <property type="entry name" value="SKP1/BTB/POZ_sf"/>
</dbReference>
<evidence type="ECO:0000313" key="4">
    <source>
        <dbReference type="Proteomes" id="UP000308730"/>
    </source>
</evidence>
<evidence type="ECO:0000313" key="3">
    <source>
        <dbReference type="EMBL" id="THH30255.1"/>
    </source>
</evidence>
<dbReference type="EMBL" id="SGPM01000088">
    <property type="protein sequence ID" value="THH30255.1"/>
    <property type="molecule type" value="Genomic_DNA"/>
</dbReference>
<reference evidence="3 4" key="1">
    <citation type="submission" date="2019-02" db="EMBL/GenBank/DDBJ databases">
        <title>Genome sequencing of the rare red list fungi Antrodiella citrinella (Flaviporus citrinellus).</title>
        <authorList>
            <person name="Buettner E."/>
            <person name="Kellner H."/>
        </authorList>
    </citation>
    <scope>NUCLEOTIDE SEQUENCE [LARGE SCALE GENOMIC DNA]</scope>
    <source>
        <strain evidence="3 4">DSM 108506</strain>
    </source>
</reference>
<dbReference type="Proteomes" id="UP000308730">
    <property type="component" value="Unassembled WGS sequence"/>
</dbReference>
<feature type="region of interest" description="Disordered" evidence="1">
    <location>
        <begin position="249"/>
        <end position="270"/>
    </location>
</feature>
<keyword evidence="4" id="KW-1185">Reference proteome</keyword>
<dbReference type="SMART" id="SM00225">
    <property type="entry name" value="BTB"/>
    <property type="match status" value="2"/>
</dbReference>
<accession>A0A4S4MWC3</accession>
<feature type="compositionally biased region" description="Low complexity" evidence="1">
    <location>
        <begin position="256"/>
        <end position="270"/>
    </location>
</feature>
<dbReference type="PROSITE" id="PS50097">
    <property type="entry name" value="BTB"/>
    <property type="match status" value="1"/>
</dbReference>
<gene>
    <name evidence="3" type="ORF">EUX98_g3940</name>
</gene>
<evidence type="ECO:0000259" key="2">
    <source>
        <dbReference type="PROSITE" id="PS50097"/>
    </source>
</evidence>
<evidence type="ECO:0000256" key="1">
    <source>
        <dbReference type="SAM" id="MobiDB-lite"/>
    </source>
</evidence>
<proteinExistence type="predicted"/>
<dbReference type="SUPFAM" id="SSF54695">
    <property type="entry name" value="POZ domain"/>
    <property type="match status" value="1"/>
</dbReference>
<comment type="caution">
    <text evidence="3">The sequence shown here is derived from an EMBL/GenBank/DDBJ whole genome shotgun (WGS) entry which is preliminary data.</text>
</comment>
<dbReference type="AlphaFoldDB" id="A0A4S4MWC3"/>
<dbReference type="OrthoDB" id="3164835at2759"/>